<evidence type="ECO:0000313" key="2">
    <source>
        <dbReference type="Proteomes" id="UP000256695"/>
    </source>
</evidence>
<dbReference type="Proteomes" id="UP000256695">
    <property type="component" value="Unassembled WGS sequence"/>
</dbReference>
<comment type="caution">
    <text evidence="1">The sequence shown here is derived from an EMBL/GenBank/DDBJ whole genome shotgun (WGS) entry which is preliminary data.</text>
</comment>
<protein>
    <submittedName>
        <fullName evidence="1">Uncharacterized protein</fullName>
    </submittedName>
</protein>
<accession>A0A3D8J6H2</accession>
<dbReference type="AlphaFoldDB" id="A0A3D8J6H2"/>
<proteinExistence type="predicted"/>
<name>A0A3D8J6H2_9HELI</name>
<dbReference type="EMBL" id="NXLX01000013">
    <property type="protein sequence ID" value="RDU73048.1"/>
    <property type="molecule type" value="Genomic_DNA"/>
</dbReference>
<evidence type="ECO:0000313" key="1">
    <source>
        <dbReference type="EMBL" id="RDU73048.1"/>
    </source>
</evidence>
<organism evidence="1 2">
    <name type="scientific">Helicobacter anseris</name>
    <dbReference type="NCBI Taxonomy" id="375926"/>
    <lineage>
        <taxon>Bacteria</taxon>
        <taxon>Pseudomonadati</taxon>
        <taxon>Campylobacterota</taxon>
        <taxon>Epsilonproteobacteria</taxon>
        <taxon>Campylobacterales</taxon>
        <taxon>Helicobacteraceae</taxon>
        <taxon>Helicobacter</taxon>
    </lineage>
</organism>
<sequence length="144" mass="17228">MKKLQIVIYPLSLLLIFKKKNTLSLYKGVFMKVKKGFYIDIFSRVMRKLNSSNEKNFNFLKENVFFDKRRHYYSVKDVFGNKLEYNLRNNTISLQFKQYISKYGEKMDREIVYDVMGEDNYKKINLVVNGDYLDGIDKEKVLGD</sequence>
<keyword evidence="2" id="KW-1185">Reference proteome</keyword>
<reference evidence="1 2" key="1">
    <citation type="submission" date="2018-04" db="EMBL/GenBank/DDBJ databases">
        <title>Novel Campyloabacter and Helicobacter Species and Strains.</title>
        <authorList>
            <person name="Mannion A.J."/>
            <person name="Shen Z."/>
            <person name="Fox J.G."/>
        </authorList>
    </citation>
    <scope>NUCLEOTIDE SEQUENCE [LARGE SCALE GENOMIC DNA]</scope>
    <source>
        <strain evidence="1 2">MIT 04-9362</strain>
    </source>
</reference>
<gene>
    <name evidence="1" type="ORF">CQA57_05845</name>
</gene>